<proteinExistence type="predicted"/>
<feature type="compositionally biased region" description="Basic and acidic residues" evidence="1">
    <location>
        <begin position="134"/>
        <end position="146"/>
    </location>
</feature>
<evidence type="ECO:0000256" key="1">
    <source>
        <dbReference type="SAM" id="MobiDB-lite"/>
    </source>
</evidence>
<dbReference type="EMBL" id="AMZH03013236">
    <property type="protein sequence ID" value="RRT49614.1"/>
    <property type="molecule type" value="Genomic_DNA"/>
</dbReference>
<protein>
    <submittedName>
        <fullName evidence="2">Uncharacterized protein</fullName>
    </submittedName>
</protein>
<feature type="region of interest" description="Disordered" evidence="1">
    <location>
        <begin position="113"/>
        <end position="150"/>
    </location>
</feature>
<reference evidence="2 3" key="1">
    <citation type="journal article" date="2014" name="Agronomy (Basel)">
        <title>A Draft Genome Sequence for Ensete ventricosum, the Drought-Tolerant Tree Against Hunger.</title>
        <authorList>
            <person name="Harrison J."/>
            <person name="Moore K.A."/>
            <person name="Paszkiewicz K."/>
            <person name="Jones T."/>
            <person name="Grant M."/>
            <person name="Ambacheew D."/>
            <person name="Muzemil S."/>
            <person name="Studholme D.J."/>
        </authorList>
    </citation>
    <scope>NUCLEOTIDE SEQUENCE [LARGE SCALE GENOMIC DNA]</scope>
</reference>
<name>A0A426YD00_ENSVE</name>
<organism evidence="2 3">
    <name type="scientific">Ensete ventricosum</name>
    <name type="common">Abyssinian banana</name>
    <name type="synonym">Musa ensete</name>
    <dbReference type="NCBI Taxonomy" id="4639"/>
    <lineage>
        <taxon>Eukaryota</taxon>
        <taxon>Viridiplantae</taxon>
        <taxon>Streptophyta</taxon>
        <taxon>Embryophyta</taxon>
        <taxon>Tracheophyta</taxon>
        <taxon>Spermatophyta</taxon>
        <taxon>Magnoliopsida</taxon>
        <taxon>Liliopsida</taxon>
        <taxon>Zingiberales</taxon>
        <taxon>Musaceae</taxon>
        <taxon>Ensete</taxon>
    </lineage>
</organism>
<dbReference type="AlphaFoldDB" id="A0A426YD00"/>
<sequence length="219" mass="23954">MSFYSKGYEASVPEVLTAPVAYHAVVLHRSLHGPCGEASGVLPAITPRWYLPSLLRPADALFHNRRSRTLANLGKEMVGHLVYHRQRATHDNDGKSTSELSVIVCSVDGDLSRRQPRRSAPAKSPLRTMVLSSREGRKEQERKEPVEGEGVVEGAQGTEVVGVELCSFTKQPQEQHLTTRGKSLEAQEHLPKVGTAVGKQRGNSGVICDVNMGERLLSL</sequence>
<evidence type="ECO:0000313" key="3">
    <source>
        <dbReference type="Proteomes" id="UP000287651"/>
    </source>
</evidence>
<evidence type="ECO:0000313" key="2">
    <source>
        <dbReference type="EMBL" id="RRT49614.1"/>
    </source>
</evidence>
<dbReference type="Proteomes" id="UP000287651">
    <property type="component" value="Unassembled WGS sequence"/>
</dbReference>
<comment type="caution">
    <text evidence="2">The sequence shown here is derived from an EMBL/GenBank/DDBJ whole genome shotgun (WGS) entry which is preliminary data.</text>
</comment>
<gene>
    <name evidence="2" type="ORF">B296_00005729</name>
</gene>
<accession>A0A426YD00</accession>